<protein>
    <submittedName>
        <fullName evidence="1">Uncharacterized protein</fullName>
    </submittedName>
</protein>
<reference evidence="1 2" key="1">
    <citation type="submission" date="2019-01" db="EMBL/GenBank/DDBJ databases">
        <title>Whole genome sequence of Lactococcus lactis isolated from cow milk.</title>
        <authorList>
            <person name="Sundararaman A."/>
            <person name="Tamang J.-P."/>
            <person name="Halami P."/>
        </authorList>
    </citation>
    <scope>NUCLEOTIDE SEQUENCE [LARGE SCALE GENOMIC DNA]</scope>
    <source>
        <strain evidence="1 2">C2D</strain>
    </source>
</reference>
<dbReference type="RefSeq" id="WP_128268051.1">
    <property type="nucleotide sequence ID" value="NZ_JACCJA010000001.1"/>
</dbReference>
<dbReference type="EMBL" id="SAXH01000023">
    <property type="protein sequence ID" value="RWR44841.1"/>
    <property type="molecule type" value="Genomic_DNA"/>
</dbReference>
<accession>A0A443L732</accession>
<comment type="caution">
    <text evidence="1">The sequence shown here is derived from an EMBL/GenBank/DDBJ whole genome shotgun (WGS) entry which is preliminary data.</text>
</comment>
<organism evidence="1 2">
    <name type="scientific">Lactococcus lactis</name>
    <dbReference type="NCBI Taxonomy" id="1358"/>
    <lineage>
        <taxon>Bacteria</taxon>
        <taxon>Bacillati</taxon>
        <taxon>Bacillota</taxon>
        <taxon>Bacilli</taxon>
        <taxon>Lactobacillales</taxon>
        <taxon>Streptococcaceae</taxon>
        <taxon>Lactococcus</taxon>
    </lineage>
</organism>
<evidence type="ECO:0000313" key="2">
    <source>
        <dbReference type="Proteomes" id="UP000285859"/>
    </source>
</evidence>
<sequence length="147" mass="17193">MRNKNMTLSKTNSGLYYSSKKLSNGQTIVMLFSAYAVNGNGTFYNVGLAIGKNRKQCLSWYDNKTKYLSGHETGKSTNVKEVLNFCLDILKEFEEYLVSQNKNSCIVIEGSDKRRLEVYKKALKKHRPDYIYHKENEYIYKWIKFNN</sequence>
<proteinExistence type="predicted"/>
<dbReference type="Proteomes" id="UP000285859">
    <property type="component" value="Unassembled WGS sequence"/>
</dbReference>
<dbReference type="AlphaFoldDB" id="A0A443L732"/>
<gene>
    <name evidence="1" type="ORF">EO246_11040</name>
</gene>
<evidence type="ECO:0000313" key="1">
    <source>
        <dbReference type="EMBL" id="RWR44841.1"/>
    </source>
</evidence>
<name>A0A443L732_9LACT</name>